<feature type="transmembrane region" description="Helical" evidence="1">
    <location>
        <begin position="7"/>
        <end position="28"/>
    </location>
</feature>
<feature type="transmembrane region" description="Helical" evidence="1">
    <location>
        <begin position="276"/>
        <end position="298"/>
    </location>
</feature>
<proteinExistence type="predicted"/>
<accession>O21257</accession>
<protein>
    <submittedName>
        <fullName evidence="2">SecY-type transporter protein</fullName>
    </submittedName>
</protein>
<dbReference type="RefSeq" id="NP_044769.1">
    <property type="nucleotide sequence ID" value="NC_001823.1"/>
</dbReference>
<dbReference type="AlphaFoldDB" id="O21257"/>
<feature type="transmembrane region" description="Helical" evidence="1">
    <location>
        <begin position="344"/>
        <end position="365"/>
    </location>
</feature>
<feature type="transmembrane region" description="Helical" evidence="1">
    <location>
        <begin position="377"/>
        <end position="396"/>
    </location>
</feature>
<dbReference type="GO" id="GO:0016020">
    <property type="term" value="C:membrane"/>
    <property type="evidence" value="ECO:0007669"/>
    <property type="project" value="InterPro"/>
</dbReference>
<dbReference type="InterPro" id="IPR002208">
    <property type="entry name" value="SecY/SEC61-alpha"/>
</dbReference>
<feature type="transmembrane region" description="Helical" evidence="1">
    <location>
        <begin position="98"/>
        <end position="115"/>
    </location>
</feature>
<keyword evidence="2" id="KW-0496">Mitochondrion</keyword>
<name>O21257_RECAM</name>
<sequence length="410" mass="49481">MSDKKEMYIKILFTLFIVLLTILLRNIMLPGISLNDFTNKIETFEIISIVNGNNKYSLFALNITPIITYLFLEQLYYIYSIPLISKKKNLNKDLIKKYSVYIFLMISYLEGFIYLNHLYNTTSSSFLIFYLDNTINYLLCLNFLVIGSCFLYFFAKLINIYGIGKGLSFIIFINIVGSFIDIFYKYLIQIETLNVKYLVFLLFVQCLFCGIIYFYIDFLFLKIPIIKLNFVGNENDNYNYLNYFQKYQTSSLNLLGILPFILVYSIIYMLKLNLNSFLDLVFNIFLEMLCMMFIYLFLSRFLKKYLKFIYNINKNNIYIEHINKNIYSIFFISHLYYLGILRDYCLFCFLFIFSKLFFIISYLFIEIDFSFFSLYEMNNTFMFLYLILFRILLIIYERIKYITFEKKYQL</sequence>
<keyword evidence="1" id="KW-1133">Transmembrane helix</keyword>
<dbReference type="GO" id="GO:0015031">
    <property type="term" value="P:protein transport"/>
    <property type="evidence" value="ECO:0007669"/>
    <property type="project" value="InterPro"/>
</dbReference>
<dbReference type="InterPro" id="IPR023201">
    <property type="entry name" value="SecY_dom_sf"/>
</dbReference>
<dbReference type="PIR" id="S78151">
    <property type="entry name" value="S78151"/>
</dbReference>
<organism evidence="2">
    <name type="scientific">Reclinomonas americana</name>
    <dbReference type="NCBI Taxonomy" id="48483"/>
    <lineage>
        <taxon>Eukaryota</taxon>
        <taxon>Discoba</taxon>
        <taxon>Jakobida</taxon>
        <taxon>Histionina</taxon>
        <taxon>Histionidae</taxon>
        <taxon>Reclinomonas</taxon>
    </lineage>
</organism>
<gene>
    <name evidence="2" type="primary">secY</name>
</gene>
<evidence type="ECO:0000313" key="2">
    <source>
        <dbReference type="EMBL" id="AAD11884.1"/>
    </source>
</evidence>
<evidence type="ECO:0000256" key="1">
    <source>
        <dbReference type="SAM" id="Phobius"/>
    </source>
</evidence>
<dbReference type="PIRSF" id="PIRSF004557">
    <property type="entry name" value="SecY"/>
    <property type="match status" value="1"/>
</dbReference>
<keyword evidence="1" id="KW-0472">Membrane</keyword>
<reference evidence="2" key="1">
    <citation type="journal article" date="1997" name="Nature">
        <title>An ancestral mitochondrial DNA resembling a eubacterial genome in miniature.</title>
        <authorList>
            <person name="Lang B.F."/>
            <person name="Burger G."/>
            <person name="O'Kelly C.J."/>
            <person name="Cedergren R."/>
            <person name="Golding G.B."/>
            <person name="Lemieux C."/>
            <person name="Sankoff D."/>
            <person name="Turmel M."/>
            <person name="Gray M.W."/>
        </authorList>
    </citation>
    <scope>NUCLEOTIDE SEQUENCE</scope>
    <source>
        <strain evidence="2">ATCC50394</strain>
    </source>
</reference>
<dbReference type="GeneID" id="801115"/>
<dbReference type="EMBL" id="AF007261">
    <property type="protein sequence ID" value="AAD11884.1"/>
    <property type="molecule type" value="Genomic_DNA"/>
</dbReference>
<dbReference type="PRINTS" id="PR00303">
    <property type="entry name" value="SECYTRNLCASE"/>
</dbReference>
<feature type="transmembrane region" description="Helical" evidence="1">
    <location>
        <begin position="199"/>
        <end position="221"/>
    </location>
</feature>
<feature type="transmembrane region" description="Helical" evidence="1">
    <location>
        <begin position="252"/>
        <end position="270"/>
    </location>
</feature>
<dbReference type="Gene3D" id="1.10.3370.10">
    <property type="entry name" value="SecY subunit domain"/>
    <property type="match status" value="1"/>
</dbReference>
<feature type="transmembrane region" description="Helical" evidence="1">
    <location>
        <begin position="58"/>
        <end position="78"/>
    </location>
</feature>
<dbReference type="Pfam" id="PF00344">
    <property type="entry name" value="SecY"/>
    <property type="match status" value="1"/>
</dbReference>
<geneLocation type="mitochondrion" evidence="2"/>
<keyword evidence="1" id="KW-0812">Transmembrane</keyword>
<feature type="transmembrane region" description="Helical" evidence="1">
    <location>
        <begin position="167"/>
        <end position="187"/>
    </location>
</feature>
<feature type="transmembrane region" description="Helical" evidence="1">
    <location>
        <begin position="135"/>
        <end position="155"/>
    </location>
</feature>
<dbReference type="SUPFAM" id="SSF103491">
    <property type="entry name" value="Preprotein translocase SecY subunit"/>
    <property type="match status" value="1"/>
</dbReference>